<name>A0ACB5RHY9_9CLOT</name>
<evidence type="ECO:0000313" key="2">
    <source>
        <dbReference type="Proteomes" id="UP001058074"/>
    </source>
</evidence>
<dbReference type="EMBL" id="BROD01000001">
    <property type="protein sequence ID" value="GKX68703.1"/>
    <property type="molecule type" value="Genomic_DNA"/>
</dbReference>
<evidence type="ECO:0000313" key="1">
    <source>
        <dbReference type="EMBL" id="GKX68703.1"/>
    </source>
</evidence>
<organism evidence="1 2">
    <name type="scientific">Inconstantimicrobium mannanitabidum</name>
    <dbReference type="NCBI Taxonomy" id="1604901"/>
    <lineage>
        <taxon>Bacteria</taxon>
        <taxon>Bacillati</taxon>
        <taxon>Bacillota</taxon>
        <taxon>Clostridia</taxon>
        <taxon>Eubacteriales</taxon>
        <taxon>Clostridiaceae</taxon>
        <taxon>Inconstantimicrobium</taxon>
    </lineage>
</organism>
<reference evidence="1" key="1">
    <citation type="journal article" date="2025" name="Int. J. Syst. Evol. Microbiol.">
        <title>Inconstantimicrobium mannanitabidum sp. nov., a novel member of the family Clostridiaceae isolated from anoxic soil under the treatment of reductive soil disinfestation.</title>
        <authorList>
            <person name="Ueki A."/>
            <person name="Tonouchi A."/>
            <person name="Honma S."/>
            <person name="Kaku N."/>
            <person name="Ueki K."/>
        </authorList>
    </citation>
    <scope>NUCLEOTIDE SEQUENCE</scope>
    <source>
        <strain evidence="1">TW13</strain>
    </source>
</reference>
<accession>A0ACB5RHY9</accession>
<keyword evidence="1" id="KW-0436">Ligase</keyword>
<gene>
    <name evidence="1" type="primary">asnS</name>
    <name evidence="1" type="ORF">rsdtw13_39610</name>
</gene>
<keyword evidence="2" id="KW-1185">Reference proteome</keyword>
<dbReference type="Proteomes" id="UP001058074">
    <property type="component" value="Unassembled WGS sequence"/>
</dbReference>
<sequence>MNKSIFIKTLYRNEQDYLNKEVQISGWIRTLRASNAFGFIEVNDGTFFKNIQVVFEQNLENFKEISKLPISSSITVVGKLVATPEAKQPFEIQAKQIILEGMSDSDFPLQKKRHTFEYLRTISHLRPRSNAFSAVFRVRSVAAYAIHKFFQERNFVYVNTPLITGSDTEGAGEMFRVTTLDMTNPPKTENGNIDYSQDFFGKESNLTVSGQLNGEAFALAFRNIYTFGPTFRAENSNTTRHAAEFWMVEPELAFADLSDYMDCAEDMLKYVIQYVMDECPEEMEFFNSFIDKGLLERLNHVVNSEFKRISYTEAVELLQKCDKPFEYKVEWGADLQTEHERYLTEEIFKKPVFVTDYPKDIKAFYMRMNEDNKTVAAADCLVPGIGEIIGGSQREERLANLEARIAELGLKKEDYWWYLELRKYGETKHAGYGLGFERLIMYITGMSNIRDVIPFPRTTGLCDF</sequence>
<comment type="caution">
    <text evidence="1">The sequence shown here is derived from an EMBL/GenBank/DDBJ whole genome shotgun (WGS) entry which is preliminary data.</text>
</comment>
<proteinExistence type="predicted"/>
<protein>
    <submittedName>
        <fullName evidence="1">Asparagine--tRNA ligase</fullName>
    </submittedName>
</protein>